<dbReference type="Proteomes" id="UP000291269">
    <property type="component" value="Unassembled WGS sequence"/>
</dbReference>
<keyword evidence="4" id="KW-1185">Reference proteome</keyword>
<dbReference type="AlphaFoldDB" id="A0A4Q2KCR4"/>
<feature type="transmembrane region" description="Helical" evidence="2">
    <location>
        <begin position="154"/>
        <end position="178"/>
    </location>
</feature>
<dbReference type="EMBL" id="SDOZ01000002">
    <property type="protein sequence ID" value="RXZ62375.1"/>
    <property type="molecule type" value="Genomic_DNA"/>
</dbReference>
<dbReference type="OrthoDB" id="2881369at2"/>
<keyword evidence="2" id="KW-0472">Membrane</keyword>
<feature type="transmembrane region" description="Helical" evidence="2">
    <location>
        <begin position="94"/>
        <end position="114"/>
    </location>
</feature>
<keyword evidence="2" id="KW-0812">Transmembrane</keyword>
<feature type="transmembrane region" description="Helical" evidence="2">
    <location>
        <begin position="29"/>
        <end position="51"/>
    </location>
</feature>
<feature type="transmembrane region" description="Helical" evidence="2">
    <location>
        <begin position="63"/>
        <end position="82"/>
    </location>
</feature>
<comment type="caution">
    <text evidence="3">The sequence shown here is derived from an EMBL/GenBank/DDBJ whole genome shotgun (WGS) entry which is preliminary data.</text>
</comment>
<evidence type="ECO:0000313" key="3">
    <source>
        <dbReference type="EMBL" id="RXZ62375.1"/>
    </source>
</evidence>
<feature type="region of interest" description="Disordered" evidence="1">
    <location>
        <begin position="227"/>
        <end position="280"/>
    </location>
</feature>
<evidence type="ECO:0000256" key="2">
    <source>
        <dbReference type="SAM" id="Phobius"/>
    </source>
</evidence>
<gene>
    <name evidence="3" type="ORF">ESZ91_08265</name>
</gene>
<feature type="transmembrane region" description="Helical" evidence="2">
    <location>
        <begin position="184"/>
        <end position="203"/>
    </location>
</feature>
<feature type="compositionally biased region" description="Basic and acidic residues" evidence="1">
    <location>
        <begin position="261"/>
        <end position="272"/>
    </location>
</feature>
<name>A0A4Q2KCR4_9FIRM</name>
<evidence type="ECO:0000313" key="4">
    <source>
        <dbReference type="Proteomes" id="UP000291269"/>
    </source>
</evidence>
<feature type="compositionally biased region" description="Polar residues" evidence="1">
    <location>
        <begin position="228"/>
        <end position="244"/>
    </location>
</feature>
<dbReference type="RefSeq" id="WP_129226039.1">
    <property type="nucleotide sequence ID" value="NZ_SDOZ01000002.1"/>
</dbReference>
<sequence length="280" mass="31813">MELFVLFSIFFSFCNPLLGVEAGFRVWDCSTALIVSLCLYAVIYVFKAIALSTMAKNAGKDKLVWCAFVPVASTYLMGELAGDTRFFNHTFKKIGLIAMITEIVVILAFLCSYVPQYYIIDGGYYLEPVKGSGGLQIVDSVPLWLFNLYKVGDIVYSILSWIYLFVFVFLYIAIFRTYYARGHVLFTIISALFPVSAFFLFAIRNNPAVNYEKFMQEQMERMRRAQQGNPYNPYGNTPYGQDSYNGDAPAPPDDPFDEFSSQDKNEGGKKDDNDPDDFFN</sequence>
<evidence type="ECO:0000256" key="1">
    <source>
        <dbReference type="SAM" id="MobiDB-lite"/>
    </source>
</evidence>
<organism evidence="3 4">
    <name type="scientific">Candidatus Borkfalkia ceftriaxoniphila</name>
    <dbReference type="NCBI Taxonomy" id="2508949"/>
    <lineage>
        <taxon>Bacteria</taxon>
        <taxon>Bacillati</taxon>
        <taxon>Bacillota</taxon>
        <taxon>Clostridia</taxon>
        <taxon>Christensenellales</taxon>
        <taxon>Christensenellaceae</taxon>
        <taxon>Candidatus Borkfalkia</taxon>
    </lineage>
</organism>
<proteinExistence type="predicted"/>
<keyword evidence="2" id="KW-1133">Transmembrane helix</keyword>
<protein>
    <submittedName>
        <fullName evidence="3">Uncharacterized protein</fullName>
    </submittedName>
</protein>
<accession>A0A4Q2KCR4</accession>
<reference evidence="3 4" key="1">
    <citation type="journal article" date="2019" name="Gut">
        <title>Antibiotics-induced monodominance of a novel gut bacterial order.</title>
        <authorList>
            <person name="Hildebrand F."/>
            <person name="Moitinho-Silva L."/>
            <person name="Blasche S."/>
            <person name="Jahn M.T."/>
            <person name="Gossmann T.I."/>
            <person name="Heuerta-Cepas J."/>
            <person name="Hercog R."/>
            <person name="Luetge M."/>
            <person name="Bahram M."/>
            <person name="Pryszlak A."/>
            <person name="Alves R.J."/>
            <person name="Waszak S.M."/>
            <person name="Zhu A."/>
            <person name="Ye L."/>
            <person name="Costea P.I."/>
            <person name="Aalvink S."/>
            <person name="Belzer C."/>
            <person name="Forslund S.K."/>
            <person name="Sunagawa S."/>
            <person name="Hentschel U."/>
            <person name="Merten C."/>
            <person name="Patil K.R."/>
            <person name="Benes V."/>
            <person name="Bork P."/>
        </authorList>
    </citation>
    <scope>NUCLEOTIDE SEQUENCE [LARGE SCALE GENOMIC DNA]</scope>
    <source>
        <strain evidence="3 4">HDS1380</strain>
    </source>
</reference>